<evidence type="ECO:0000313" key="3">
    <source>
        <dbReference type="Proteomes" id="UP000499080"/>
    </source>
</evidence>
<sequence length="119" mass="13390">MCEAAGDINKNNSDISQSRVSFDGTWQNRGHTSLNGCVSAISVDSGKVLYIEVMSKMRRTCNSSSNRAQDCFKNIGSSCSMEVLGVYRMFERSEKMRNLQYVKYFGIGDSKNYDNVKEI</sequence>
<protein>
    <recommendedName>
        <fullName evidence="1">Mutator-like transposase domain-containing protein</fullName>
    </recommendedName>
</protein>
<keyword evidence="3" id="KW-1185">Reference proteome</keyword>
<evidence type="ECO:0000313" key="2">
    <source>
        <dbReference type="EMBL" id="GBN02992.1"/>
    </source>
</evidence>
<comment type="caution">
    <text evidence="2">The sequence shown here is derived from an EMBL/GenBank/DDBJ whole genome shotgun (WGS) entry which is preliminary data.</text>
</comment>
<dbReference type="Proteomes" id="UP000499080">
    <property type="component" value="Unassembled WGS sequence"/>
</dbReference>
<dbReference type="OrthoDB" id="10069847at2759"/>
<dbReference type="InterPro" id="IPR049012">
    <property type="entry name" value="Mutator_transp_dom"/>
</dbReference>
<name>A0A4Y2KLQ1_ARAVE</name>
<reference evidence="2 3" key="1">
    <citation type="journal article" date="2019" name="Sci. Rep.">
        <title>Orb-weaving spider Araneus ventricosus genome elucidates the spidroin gene catalogue.</title>
        <authorList>
            <person name="Kono N."/>
            <person name="Nakamura H."/>
            <person name="Ohtoshi R."/>
            <person name="Moran D.A.P."/>
            <person name="Shinohara A."/>
            <person name="Yoshida Y."/>
            <person name="Fujiwara M."/>
            <person name="Mori M."/>
            <person name="Tomita M."/>
            <person name="Arakawa K."/>
        </authorList>
    </citation>
    <scope>NUCLEOTIDE SEQUENCE [LARGE SCALE GENOMIC DNA]</scope>
</reference>
<organism evidence="2 3">
    <name type="scientific">Araneus ventricosus</name>
    <name type="common">Orbweaver spider</name>
    <name type="synonym">Epeira ventricosa</name>
    <dbReference type="NCBI Taxonomy" id="182803"/>
    <lineage>
        <taxon>Eukaryota</taxon>
        <taxon>Metazoa</taxon>
        <taxon>Ecdysozoa</taxon>
        <taxon>Arthropoda</taxon>
        <taxon>Chelicerata</taxon>
        <taxon>Arachnida</taxon>
        <taxon>Araneae</taxon>
        <taxon>Araneomorphae</taxon>
        <taxon>Entelegynae</taxon>
        <taxon>Araneoidea</taxon>
        <taxon>Araneidae</taxon>
        <taxon>Araneus</taxon>
    </lineage>
</organism>
<gene>
    <name evidence="2" type="ORF">AVEN_113474_1</name>
</gene>
<accession>A0A4Y2KLQ1</accession>
<evidence type="ECO:0000259" key="1">
    <source>
        <dbReference type="Pfam" id="PF20700"/>
    </source>
</evidence>
<proteinExistence type="predicted"/>
<dbReference type="AlphaFoldDB" id="A0A4Y2KLQ1"/>
<dbReference type="Pfam" id="PF20700">
    <property type="entry name" value="Mutator"/>
    <property type="match status" value="1"/>
</dbReference>
<dbReference type="EMBL" id="BGPR01004754">
    <property type="protein sequence ID" value="GBN02992.1"/>
    <property type="molecule type" value="Genomic_DNA"/>
</dbReference>
<feature type="domain" description="Mutator-like transposase" evidence="1">
    <location>
        <begin position="9"/>
        <end position="118"/>
    </location>
</feature>